<dbReference type="InterPro" id="IPR013083">
    <property type="entry name" value="Znf_RING/FYVE/PHD"/>
</dbReference>
<dbReference type="InterPro" id="IPR053238">
    <property type="entry name" value="RING-H2_zinc_finger"/>
</dbReference>
<evidence type="ECO:0000256" key="4">
    <source>
        <dbReference type="ARBA" id="ARBA00012483"/>
    </source>
</evidence>
<organism evidence="17 18">
    <name type="scientific">Ilex paraguariensis</name>
    <name type="common">yerba mate</name>
    <dbReference type="NCBI Taxonomy" id="185542"/>
    <lineage>
        <taxon>Eukaryota</taxon>
        <taxon>Viridiplantae</taxon>
        <taxon>Streptophyta</taxon>
        <taxon>Embryophyta</taxon>
        <taxon>Tracheophyta</taxon>
        <taxon>Spermatophyta</taxon>
        <taxon>Magnoliopsida</taxon>
        <taxon>eudicotyledons</taxon>
        <taxon>Gunneridae</taxon>
        <taxon>Pentapetalae</taxon>
        <taxon>asterids</taxon>
        <taxon>campanulids</taxon>
        <taxon>Aquifoliales</taxon>
        <taxon>Aquifoliaceae</taxon>
        <taxon>Ilex</taxon>
    </lineage>
</organism>
<evidence type="ECO:0000313" key="17">
    <source>
        <dbReference type="EMBL" id="CAK9173406.1"/>
    </source>
</evidence>
<evidence type="ECO:0000256" key="6">
    <source>
        <dbReference type="ARBA" id="ARBA00022692"/>
    </source>
</evidence>
<keyword evidence="7" id="KW-0479">Metal-binding</keyword>
<dbReference type="PANTHER" id="PTHR14155">
    <property type="entry name" value="RING FINGER DOMAIN-CONTAINING"/>
    <property type="match status" value="1"/>
</dbReference>
<accession>A0ABC8TVF2</accession>
<comment type="pathway">
    <text evidence="3">Protein modification; protein ubiquitination.</text>
</comment>
<keyword evidence="11 15" id="KW-1133">Transmembrane helix</keyword>
<keyword evidence="6 15" id="KW-0812">Transmembrane</keyword>
<feature type="domain" description="RING-type" evidence="16">
    <location>
        <begin position="103"/>
        <end position="145"/>
    </location>
</feature>
<dbReference type="Proteomes" id="UP001642360">
    <property type="component" value="Unassembled WGS sequence"/>
</dbReference>
<keyword evidence="12 15" id="KW-0472">Membrane</keyword>
<gene>
    <name evidence="17" type="ORF">ILEXP_LOCUS43136</name>
</gene>
<evidence type="ECO:0000256" key="8">
    <source>
        <dbReference type="ARBA" id="ARBA00022771"/>
    </source>
</evidence>
<keyword evidence="8 14" id="KW-0863">Zinc-finger</keyword>
<evidence type="ECO:0000256" key="11">
    <source>
        <dbReference type="ARBA" id="ARBA00022989"/>
    </source>
</evidence>
<dbReference type="AlphaFoldDB" id="A0ABC8TVF2"/>
<evidence type="ECO:0000256" key="15">
    <source>
        <dbReference type="SAM" id="Phobius"/>
    </source>
</evidence>
<dbReference type="GO" id="GO:0061630">
    <property type="term" value="F:ubiquitin protein ligase activity"/>
    <property type="evidence" value="ECO:0007669"/>
    <property type="project" value="UniProtKB-EC"/>
</dbReference>
<comment type="catalytic activity">
    <reaction evidence="1">
        <text>S-ubiquitinyl-[E2 ubiquitin-conjugating enzyme]-L-cysteine + [acceptor protein]-L-lysine = [E2 ubiquitin-conjugating enzyme]-L-cysteine + N(6)-ubiquitinyl-[acceptor protein]-L-lysine.</text>
        <dbReference type="EC" id="2.3.2.27"/>
    </reaction>
</comment>
<evidence type="ECO:0000256" key="10">
    <source>
        <dbReference type="ARBA" id="ARBA00022833"/>
    </source>
</evidence>
<dbReference type="EMBL" id="CAUOFW020006168">
    <property type="protein sequence ID" value="CAK9173406.1"/>
    <property type="molecule type" value="Genomic_DNA"/>
</dbReference>
<dbReference type="FunFam" id="3.30.40.10:FF:000187">
    <property type="entry name" value="E3 ubiquitin-protein ligase ATL6"/>
    <property type="match status" value="1"/>
</dbReference>
<dbReference type="GO" id="GO:0016020">
    <property type="term" value="C:membrane"/>
    <property type="evidence" value="ECO:0007669"/>
    <property type="project" value="UniProtKB-SubCell"/>
</dbReference>
<keyword evidence="5" id="KW-0808">Transferase</keyword>
<protein>
    <recommendedName>
        <fullName evidence="4">RING-type E3 ubiquitin transferase</fullName>
        <ecNumber evidence="4">2.3.2.27</ecNumber>
    </recommendedName>
</protein>
<dbReference type="PANTHER" id="PTHR14155:SF521">
    <property type="entry name" value="RING-H2 FINGER PROTEIN ATL30"/>
    <property type="match status" value="1"/>
</dbReference>
<evidence type="ECO:0000256" key="9">
    <source>
        <dbReference type="ARBA" id="ARBA00022786"/>
    </source>
</evidence>
<dbReference type="InterPro" id="IPR001841">
    <property type="entry name" value="Znf_RING"/>
</dbReference>
<dbReference type="Pfam" id="PF13639">
    <property type="entry name" value="zf-RING_2"/>
    <property type="match status" value="1"/>
</dbReference>
<comment type="subcellular location">
    <subcellularLocation>
        <location evidence="2">Membrane</location>
        <topology evidence="2">Single-pass membrane protein</topology>
    </subcellularLocation>
</comment>
<proteinExistence type="inferred from homology"/>
<evidence type="ECO:0000259" key="16">
    <source>
        <dbReference type="PROSITE" id="PS50089"/>
    </source>
</evidence>
<evidence type="ECO:0000256" key="7">
    <source>
        <dbReference type="ARBA" id="ARBA00022723"/>
    </source>
</evidence>
<evidence type="ECO:0000256" key="12">
    <source>
        <dbReference type="ARBA" id="ARBA00023136"/>
    </source>
</evidence>
<comment type="similarity">
    <text evidence="13">Belongs to the RING-type zinc finger family. ATL subfamily.</text>
</comment>
<comment type="caution">
    <text evidence="17">The sequence shown here is derived from an EMBL/GenBank/DDBJ whole genome shotgun (WGS) entry which is preliminary data.</text>
</comment>
<dbReference type="Gene3D" id="3.30.40.10">
    <property type="entry name" value="Zinc/RING finger domain, C3HC4 (zinc finger)"/>
    <property type="match status" value="1"/>
</dbReference>
<evidence type="ECO:0000256" key="14">
    <source>
        <dbReference type="PROSITE-ProRule" id="PRU00175"/>
    </source>
</evidence>
<dbReference type="EC" id="2.3.2.27" evidence="4"/>
<name>A0ABC8TVF2_9AQUA</name>
<sequence>MSLDHAQHPPPPQSYSSPPVTIILTVILLVFFFVGFFSIYFCRCIMQNIIYTWHFRHSPSGTPVGPAGSTVARGLDPSIIQSFPTFPYSSVKDFRREKYGLECAICLCEFEDHNILRLVTSCCHVFHEECIDLWLECHKTCPVCRMSLDVPVKSPEKSPVSRSSTMHEINENHSLEDTFSIVINDDRDENKRAGDVKGDIAAAPSTAVHVEGYDKVEKFSRSHSTGHSIARVKEEEKEDRFTLRIPENVKEKLIRGHNWTKSCTTFGEYQSKMSTGNGGFGEVSGLSVGDTNNV</sequence>
<keyword evidence="18" id="KW-1185">Reference proteome</keyword>
<evidence type="ECO:0000256" key="1">
    <source>
        <dbReference type="ARBA" id="ARBA00000900"/>
    </source>
</evidence>
<evidence type="ECO:0000313" key="18">
    <source>
        <dbReference type="Proteomes" id="UP001642360"/>
    </source>
</evidence>
<reference evidence="17 18" key="1">
    <citation type="submission" date="2024-02" db="EMBL/GenBank/DDBJ databases">
        <authorList>
            <person name="Vignale AGUSTIN F."/>
            <person name="Sosa J E."/>
            <person name="Modenutti C."/>
        </authorList>
    </citation>
    <scope>NUCLEOTIDE SEQUENCE [LARGE SCALE GENOMIC DNA]</scope>
</reference>
<evidence type="ECO:0000256" key="3">
    <source>
        <dbReference type="ARBA" id="ARBA00004906"/>
    </source>
</evidence>
<feature type="transmembrane region" description="Helical" evidence="15">
    <location>
        <begin position="20"/>
        <end position="42"/>
    </location>
</feature>
<dbReference type="SUPFAM" id="SSF57850">
    <property type="entry name" value="RING/U-box"/>
    <property type="match status" value="1"/>
</dbReference>
<keyword evidence="10" id="KW-0862">Zinc</keyword>
<keyword evidence="9" id="KW-0833">Ubl conjugation pathway</keyword>
<evidence type="ECO:0000256" key="13">
    <source>
        <dbReference type="ARBA" id="ARBA00024209"/>
    </source>
</evidence>
<evidence type="ECO:0000256" key="2">
    <source>
        <dbReference type="ARBA" id="ARBA00004167"/>
    </source>
</evidence>
<evidence type="ECO:0000256" key="5">
    <source>
        <dbReference type="ARBA" id="ARBA00022679"/>
    </source>
</evidence>
<dbReference type="PROSITE" id="PS50089">
    <property type="entry name" value="ZF_RING_2"/>
    <property type="match status" value="1"/>
</dbReference>
<dbReference type="GO" id="GO:0008270">
    <property type="term" value="F:zinc ion binding"/>
    <property type="evidence" value="ECO:0007669"/>
    <property type="project" value="UniProtKB-KW"/>
</dbReference>